<dbReference type="PANTHER" id="PTHR10578">
    <property type="entry name" value="S -2-HYDROXY-ACID OXIDASE-RELATED"/>
    <property type="match status" value="1"/>
</dbReference>
<evidence type="ECO:0000313" key="4">
    <source>
        <dbReference type="EMBL" id="KNC84174.1"/>
    </source>
</evidence>
<sequence length="513" mass="55830">MCISPRQVLQVYARTGTRAFRTAAVALRRDAATPSSSDAFQERLFNVDDVAERRKENQQLYPPREVLKAMLPDMGLVGAVQWQSYWDGVYGKIQDVPLDVERLEKKFVETVSPDCTVWLFGRAGLHDTYRSNMDDFNRWKIVPRMLTGVTAADLTTRFTMMGKSFTMATPLSVAPVGVQARVTYPDMTGDLYTAAAAAEIGVPFVISTVSSQPIEKIVETVTNTNILAPKPWFQLYNSSVTALSVSYLKRAKAAGCEAIVLTLDTTKYGYRTEELDAGYFPQADVRIPWGQGRSDPTFNGIMKGQFNSVASEQFSDDGKYEVSALKTNMLTLATVGVSAGDVWDKEKVPEPVDKPHQSIDWMVDFVQGELDLPLVLKGIQHPDDARMAVRKGVSGLVVSNHGGRQADGCISTIAALPAVIAAVRDEAKALGKDPIPVFVDSGFRCGAHILKALALGATGVWVGRIPMMGTAVGGQDGAKRVLQGLLCDLDCTMVNAGIADVHNIKSDTLVEDR</sequence>
<dbReference type="EMBL" id="KQ241782">
    <property type="protein sequence ID" value="KNC84174.1"/>
    <property type="molecule type" value="Genomic_DNA"/>
</dbReference>
<dbReference type="AlphaFoldDB" id="A0A0L0G5G8"/>
<dbReference type="PROSITE" id="PS00557">
    <property type="entry name" value="FMN_HYDROXY_ACID_DH_1"/>
    <property type="match status" value="1"/>
</dbReference>
<dbReference type="Pfam" id="PF01070">
    <property type="entry name" value="FMN_dh"/>
    <property type="match status" value="1"/>
</dbReference>
<feature type="domain" description="FMN hydroxy acid dehydrogenase" evidence="3">
    <location>
        <begin position="92"/>
        <end position="513"/>
    </location>
</feature>
<dbReference type="STRING" id="667725.A0A0L0G5G8"/>
<name>A0A0L0G5G8_9EUKA</name>
<evidence type="ECO:0000256" key="1">
    <source>
        <dbReference type="ARBA" id="ARBA00001917"/>
    </source>
</evidence>
<comment type="cofactor">
    <cofactor evidence="1">
        <name>FMN</name>
        <dbReference type="ChEBI" id="CHEBI:58210"/>
    </cofactor>
</comment>
<accession>A0A0L0G5G8</accession>
<dbReference type="InterPro" id="IPR037396">
    <property type="entry name" value="FMN_HAD"/>
</dbReference>
<evidence type="ECO:0000259" key="3">
    <source>
        <dbReference type="PROSITE" id="PS51349"/>
    </source>
</evidence>
<keyword evidence="5" id="KW-1185">Reference proteome</keyword>
<dbReference type="InterPro" id="IPR013785">
    <property type="entry name" value="Aldolase_TIM"/>
</dbReference>
<dbReference type="InterPro" id="IPR008259">
    <property type="entry name" value="FMN_hydac_DH_AS"/>
</dbReference>
<evidence type="ECO:0000313" key="5">
    <source>
        <dbReference type="Proteomes" id="UP000054560"/>
    </source>
</evidence>
<dbReference type="GeneID" id="25904100"/>
<dbReference type="Gene3D" id="3.20.20.70">
    <property type="entry name" value="Aldolase class I"/>
    <property type="match status" value="1"/>
</dbReference>
<protein>
    <recommendedName>
        <fullName evidence="3">FMN hydroxy acid dehydrogenase domain-containing protein</fullName>
    </recommendedName>
</protein>
<dbReference type="InterPro" id="IPR000262">
    <property type="entry name" value="FMN-dep_DH"/>
</dbReference>
<gene>
    <name evidence="4" type="ORF">SARC_03596</name>
</gene>
<evidence type="ECO:0000256" key="2">
    <source>
        <dbReference type="ARBA" id="ARBA00023002"/>
    </source>
</evidence>
<dbReference type="OrthoDB" id="25826at2759"/>
<dbReference type="PANTHER" id="PTHR10578:SF143">
    <property type="entry name" value="FMN-DEPENDENT ALPHA-HYDROXY ACID DEHYDROGENASE PB1A11.03"/>
    <property type="match status" value="1"/>
</dbReference>
<proteinExistence type="predicted"/>
<keyword evidence="2" id="KW-0560">Oxidoreductase</keyword>
<organism evidence="4 5">
    <name type="scientific">Sphaeroforma arctica JP610</name>
    <dbReference type="NCBI Taxonomy" id="667725"/>
    <lineage>
        <taxon>Eukaryota</taxon>
        <taxon>Ichthyosporea</taxon>
        <taxon>Ichthyophonida</taxon>
        <taxon>Sphaeroforma</taxon>
    </lineage>
</organism>
<dbReference type="Proteomes" id="UP000054560">
    <property type="component" value="Unassembled WGS sequence"/>
</dbReference>
<dbReference type="RefSeq" id="XP_014158076.1">
    <property type="nucleotide sequence ID" value="XM_014302601.1"/>
</dbReference>
<dbReference type="SUPFAM" id="SSF51395">
    <property type="entry name" value="FMN-linked oxidoreductases"/>
    <property type="match status" value="1"/>
</dbReference>
<dbReference type="PROSITE" id="PS51349">
    <property type="entry name" value="FMN_HYDROXY_ACID_DH_2"/>
    <property type="match status" value="1"/>
</dbReference>
<dbReference type="eggNOG" id="KOG0538">
    <property type="taxonomic scope" value="Eukaryota"/>
</dbReference>
<dbReference type="GO" id="GO:0016491">
    <property type="term" value="F:oxidoreductase activity"/>
    <property type="evidence" value="ECO:0007669"/>
    <property type="project" value="UniProtKB-KW"/>
</dbReference>
<reference evidence="4 5" key="1">
    <citation type="submission" date="2011-02" db="EMBL/GenBank/DDBJ databases">
        <title>The Genome Sequence of Sphaeroforma arctica JP610.</title>
        <authorList>
            <consortium name="The Broad Institute Genome Sequencing Platform"/>
            <person name="Russ C."/>
            <person name="Cuomo C."/>
            <person name="Young S.K."/>
            <person name="Zeng Q."/>
            <person name="Gargeya S."/>
            <person name="Alvarado L."/>
            <person name="Berlin A."/>
            <person name="Chapman S.B."/>
            <person name="Chen Z."/>
            <person name="Freedman E."/>
            <person name="Gellesch M."/>
            <person name="Goldberg J."/>
            <person name="Griggs A."/>
            <person name="Gujja S."/>
            <person name="Heilman E."/>
            <person name="Heiman D."/>
            <person name="Howarth C."/>
            <person name="Mehta T."/>
            <person name="Neiman D."/>
            <person name="Pearson M."/>
            <person name="Roberts A."/>
            <person name="Saif S."/>
            <person name="Shea T."/>
            <person name="Shenoy N."/>
            <person name="Sisk P."/>
            <person name="Stolte C."/>
            <person name="Sykes S."/>
            <person name="White J."/>
            <person name="Yandava C."/>
            <person name="Burger G."/>
            <person name="Gray M.W."/>
            <person name="Holland P.W.H."/>
            <person name="King N."/>
            <person name="Lang F.B.F."/>
            <person name="Roger A.J."/>
            <person name="Ruiz-Trillo I."/>
            <person name="Haas B."/>
            <person name="Nusbaum C."/>
            <person name="Birren B."/>
        </authorList>
    </citation>
    <scope>NUCLEOTIDE SEQUENCE [LARGE SCALE GENOMIC DNA]</scope>
    <source>
        <strain evidence="4 5">JP610</strain>
    </source>
</reference>